<name>A0A438HFU5_VITVI</name>
<dbReference type="InterPro" id="IPR043502">
    <property type="entry name" value="DNA/RNA_pol_sf"/>
</dbReference>
<dbReference type="InterPro" id="IPR013103">
    <property type="entry name" value="RVT_2"/>
</dbReference>
<dbReference type="PROSITE" id="PS50994">
    <property type="entry name" value="INTEGRASE"/>
    <property type="match status" value="1"/>
</dbReference>
<organism evidence="4 5">
    <name type="scientific">Vitis vinifera</name>
    <name type="common">Grape</name>
    <dbReference type="NCBI Taxonomy" id="29760"/>
    <lineage>
        <taxon>Eukaryota</taxon>
        <taxon>Viridiplantae</taxon>
        <taxon>Streptophyta</taxon>
        <taxon>Embryophyta</taxon>
        <taxon>Tracheophyta</taxon>
        <taxon>Spermatophyta</taxon>
        <taxon>Magnoliopsida</taxon>
        <taxon>eudicotyledons</taxon>
        <taxon>Gunneridae</taxon>
        <taxon>Pentapetalae</taxon>
        <taxon>rosids</taxon>
        <taxon>Vitales</taxon>
        <taxon>Vitaceae</taxon>
        <taxon>Viteae</taxon>
        <taxon>Vitis</taxon>
    </lineage>
</organism>
<dbReference type="Pfam" id="PF25597">
    <property type="entry name" value="SH3_retrovirus"/>
    <property type="match status" value="1"/>
</dbReference>
<dbReference type="PANTHER" id="PTHR11439:SF497">
    <property type="entry name" value="CYSTEINE-RICH RLK (RECEPTOR-LIKE PROTEIN KINASE) 8"/>
    <property type="match status" value="1"/>
</dbReference>
<dbReference type="InterPro" id="IPR001878">
    <property type="entry name" value="Znf_CCHC"/>
</dbReference>
<feature type="compositionally biased region" description="Low complexity" evidence="2">
    <location>
        <begin position="1373"/>
        <end position="1389"/>
    </location>
</feature>
<dbReference type="GO" id="GO:0003676">
    <property type="term" value="F:nucleic acid binding"/>
    <property type="evidence" value="ECO:0007669"/>
    <property type="project" value="InterPro"/>
</dbReference>
<evidence type="ECO:0000256" key="2">
    <source>
        <dbReference type="SAM" id="MobiDB-lite"/>
    </source>
</evidence>
<keyword evidence="1" id="KW-0064">Aspartyl protease</keyword>
<protein>
    <submittedName>
        <fullName evidence="4">Retrovirus-related Pol polyprotein from transposon RE1</fullName>
    </submittedName>
</protein>
<dbReference type="Pfam" id="PF22936">
    <property type="entry name" value="Pol_BBD"/>
    <property type="match status" value="2"/>
</dbReference>
<keyword evidence="1" id="KW-0645">Protease</keyword>
<dbReference type="Pfam" id="PF00665">
    <property type="entry name" value="rve"/>
    <property type="match status" value="1"/>
</dbReference>
<dbReference type="GO" id="GO:0015074">
    <property type="term" value="P:DNA integration"/>
    <property type="evidence" value="ECO:0007669"/>
    <property type="project" value="InterPro"/>
</dbReference>
<sequence length="2162" mass="241036">MGQGYEDHLVTQEVDIPEVDRVQWRKIDAQLCSVLWQLVDSKILLHLRAYKTCFKFWNQAKGLYTNDIQRLYKVTSSIVNVRQQDMDLSTYIGQIASLKEEFLTMMPLTTDVGDQRTQIDKFFMVLRLIGPRPDLETARDQILGSSSVPSLDDVFAHLLRISSPQTLPSDNTSDSSVCLSCLSVKSVLIRAAPNHNHFSQYFCGCRGSVFFWDFFGPSFCLEFYLFSMDSAPLCVKFTGTNYSTWAFQFELFLKGKDLWGHIDGTDVEKPSTFDKSQDVGTSHSWVVLDARIMSWLLGSVEPHIVTHLRPHRSAHSMWAYLKKVYHQDNDARRFQLEHAIAMSQHGSLSIQDYYSAFLTLWHEYADLVTADVPIAALSTIQTIHATTRRDQFLMKLRPEYEFVRSSLLNRSPVPSLDICFGELLREEQRLSTQAILEQSHGSSETTTVAYAAQGRGPPMHSKNLQCFCFKEYGHIAATCPKKFCSYCKKKGHIIKECRICPQNRQAQAFQTSVIVPPVATHDSPSAACSVPAPPAPDYCTPEMVQRILISALSAMGFQGNNSTKLWYVDSGASNHMTNNPTALCHVRPYAGQSSIQTANGNSLPIAAIGDASSKFTDVFLAPQLSTNLISVGQLVDNNCAVNFSGNGCVVQDQVTGKPIAKGPKVGHLFPLFLPVPDFSPCSSIKSFACNNVSDLSMVWHRRLAHPNTQILSHVLNSDLPGNKDRYSLSLECDSCKLGKSKTLPFPLHASRASHCFDLIHSDVWGPSPVSSHEKFKYYVTFIDDHSRFTWVYFLRSKSEVFRTFTEFLAYVDNQFSTSIKTLRTDSGGKYLSTEFQAFLASKGMLFSLKINISFLYPLLLCHPLLLWSFPPLSNSSQIFIQLVLAFNQMQSVAAPSVRRSSRVSVPPNSYAGRNCRSRGNHTWDIEPCPPTIVPLGCKWVYSVKVRSDGSLDRYKARLVALGNNQEYGVNYEETFAPVAKMTTVRTILALAASSDWPLHQMDVKNAFLHGDLKECSGSSLFLRKSDMGIVVLLVYVDDIVITGSDSALLGQLKTHLSESFHMKDLGPLTYFLGLEVHHSPSGISLNQHKYASDLVATAGLQGATSVDTPMELNVKLRKEEGNLFADPSLYRKLVGSLVYLTITRPDISFAVQQVSQFLQTPRHLHLAAVRRIIRYVQGTSTRGLFFPAGNSTRLTAYSDADWAGCADTRRSITGWCVFLGDALISWKSKKQDRVSKSSTESEYRAMSLACSEIIWLRGLLAELDFYETDPTPLHADNTSAIQITANPVYHERTKHIEVDCHSIREAFEARVITLPHISTDLQIADIFTKALPRHRHCLLSQRPYCTYYNKLSHTRDRCYRLHGRPPCTAHVAQSYDPQSPQLPSSSTSQGISLTDSEYDDYLRYQATKSVSVASVAQTSNASTCLTHTSSLGPWILDSGASDHIFGNKDLFSSITTTSALPTVTLANGSQTMAKSFGFAHPLPSLPLHSVLYAPECPFNLISISKITRTLNCSIIFSDKFVTLQDRSTRKTIGIGRESQGLYHLTAPSTPAVCISTDAPLLIHSRLGHPSLSKFQKMIPHSLLSPDQPLYVLPPRVFCCTCFVHILTPGDKLSVRATKCIFLGYSRLQKGYHCYSSETHHYFLSADVTFFKDSPFFSTSESLPVSEVLPLPIISPPDAVPSRPLQVYHRRHRVVVPPSLAEVPTDSLPIPSASPARLCLLLLTYPLLFGKSTLEALSHPGWRKAMVDEMAALHSNDTWDLIVLPSGKSTIGCRWVYTVKVGPDGQIDRLKARLVAKGYTQVYGSDYGDTFSPVAKIASVRLLLSMAAMRSWPLYQIDIKNAFLHGDLAEEVYMEQPLGFVAQGESGLVCRLRRSLYGLKQSPRAGSDQNGIQNLKQHLFTHFQTKDLGKLKYFLGIEIAQSSSGVVLSQRKYALDILEETGMLDCKLVDTPMDPNVKLIPGQRGSLGDPGRYRQLVGKLNYLTITRPDISFPVSVVSQFLQSPCDSHWDAVIRIIRNIKSTLGQSVLYENRGHTQVVGYTDADWAGSPTDGRSTSGYCVFIGGNLISWKSKKQDVVARSSVEAEYRAMALATCELIWMKHLLRELRFGKDESSSVTTKPLCILHPIQSSMKGPNTLKLTVTSLERRSHQDVWRLILSIQMIN</sequence>
<dbReference type="Pfam" id="PF07727">
    <property type="entry name" value="RVT_2"/>
    <property type="match status" value="4"/>
</dbReference>
<evidence type="ECO:0000313" key="5">
    <source>
        <dbReference type="Proteomes" id="UP000288805"/>
    </source>
</evidence>
<dbReference type="CDD" id="cd09272">
    <property type="entry name" value="RNase_HI_RT_Ty1"/>
    <property type="match status" value="2"/>
</dbReference>
<dbReference type="Pfam" id="PF13976">
    <property type="entry name" value="gag_pre-integrs"/>
    <property type="match status" value="2"/>
</dbReference>
<gene>
    <name evidence="4" type="primary">RE1_191</name>
    <name evidence="4" type="ORF">CK203_038914</name>
</gene>
<evidence type="ECO:0000259" key="3">
    <source>
        <dbReference type="PROSITE" id="PS50994"/>
    </source>
</evidence>
<dbReference type="Gene3D" id="3.30.420.10">
    <property type="entry name" value="Ribonuclease H-like superfamily/Ribonuclease H"/>
    <property type="match status" value="1"/>
</dbReference>
<dbReference type="SUPFAM" id="SSF53098">
    <property type="entry name" value="Ribonuclease H-like"/>
    <property type="match status" value="1"/>
</dbReference>
<dbReference type="GO" id="GO:0008270">
    <property type="term" value="F:zinc ion binding"/>
    <property type="evidence" value="ECO:0007669"/>
    <property type="project" value="InterPro"/>
</dbReference>
<dbReference type="SUPFAM" id="SSF57756">
    <property type="entry name" value="Retrovirus zinc finger-like domains"/>
    <property type="match status" value="1"/>
</dbReference>
<reference evidence="4 5" key="1">
    <citation type="journal article" date="2018" name="PLoS Genet.">
        <title>Population sequencing reveals clonal diversity and ancestral inbreeding in the grapevine cultivar Chardonnay.</title>
        <authorList>
            <person name="Roach M.J."/>
            <person name="Johnson D.L."/>
            <person name="Bohlmann J."/>
            <person name="van Vuuren H.J."/>
            <person name="Jones S.J."/>
            <person name="Pretorius I.S."/>
            <person name="Schmidt S.A."/>
            <person name="Borneman A.R."/>
        </authorList>
    </citation>
    <scope>NUCLEOTIDE SEQUENCE [LARGE SCALE GENOMIC DNA]</scope>
    <source>
        <strain evidence="5">cv. Chardonnay</strain>
        <tissue evidence="4">Leaf</tissue>
    </source>
</reference>
<dbReference type="Proteomes" id="UP000288805">
    <property type="component" value="Unassembled WGS sequence"/>
</dbReference>
<dbReference type="InterPro" id="IPR054722">
    <property type="entry name" value="PolX-like_BBD"/>
</dbReference>
<evidence type="ECO:0000256" key="1">
    <source>
        <dbReference type="ARBA" id="ARBA00022750"/>
    </source>
</evidence>
<dbReference type="PANTHER" id="PTHR11439">
    <property type="entry name" value="GAG-POL-RELATED RETROTRANSPOSON"/>
    <property type="match status" value="1"/>
</dbReference>
<dbReference type="InterPro" id="IPR025724">
    <property type="entry name" value="GAG-pre-integrase_dom"/>
</dbReference>
<evidence type="ECO:0000313" key="4">
    <source>
        <dbReference type="EMBL" id="RVW83345.1"/>
    </source>
</evidence>
<accession>A0A438HFU5</accession>
<dbReference type="InterPro" id="IPR012337">
    <property type="entry name" value="RNaseH-like_sf"/>
</dbReference>
<dbReference type="SMART" id="SM00343">
    <property type="entry name" value="ZnF_C2HC"/>
    <property type="match status" value="2"/>
</dbReference>
<comment type="caution">
    <text evidence="4">The sequence shown here is derived from an EMBL/GenBank/DDBJ whole genome shotgun (WGS) entry which is preliminary data.</text>
</comment>
<dbReference type="GO" id="GO:0004190">
    <property type="term" value="F:aspartic-type endopeptidase activity"/>
    <property type="evidence" value="ECO:0007669"/>
    <property type="project" value="UniProtKB-KW"/>
</dbReference>
<dbReference type="InterPro" id="IPR036397">
    <property type="entry name" value="RNaseH_sf"/>
</dbReference>
<keyword evidence="1" id="KW-0378">Hydrolase</keyword>
<dbReference type="SUPFAM" id="SSF56672">
    <property type="entry name" value="DNA/RNA polymerases"/>
    <property type="match status" value="2"/>
</dbReference>
<dbReference type="InterPro" id="IPR057670">
    <property type="entry name" value="SH3_retrovirus"/>
</dbReference>
<dbReference type="EMBL" id="QGNW01000229">
    <property type="protein sequence ID" value="RVW83345.1"/>
    <property type="molecule type" value="Genomic_DNA"/>
</dbReference>
<dbReference type="Pfam" id="PF14223">
    <property type="entry name" value="Retrotran_gag_2"/>
    <property type="match status" value="1"/>
</dbReference>
<dbReference type="InterPro" id="IPR036875">
    <property type="entry name" value="Znf_CCHC_sf"/>
</dbReference>
<proteinExistence type="predicted"/>
<dbReference type="InterPro" id="IPR001584">
    <property type="entry name" value="Integrase_cat-core"/>
</dbReference>
<feature type="region of interest" description="Disordered" evidence="2">
    <location>
        <begin position="1370"/>
        <end position="1390"/>
    </location>
</feature>
<feature type="domain" description="Integrase catalytic" evidence="3">
    <location>
        <begin position="740"/>
        <end position="844"/>
    </location>
</feature>